<accession>A0A2K3CXJ8</accession>
<evidence type="ECO:0000313" key="2">
    <source>
        <dbReference type="EMBL" id="PNW73011.1"/>
    </source>
</evidence>
<dbReference type="EMBL" id="CM008975">
    <property type="protein sequence ID" value="PNW73011.1"/>
    <property type="molecule type" value="Genomic_DNA"/>
</dbReference>
<keyword evidence="1" id="KW-0175">Coiled coil</keyword>
<dbReference type="KEGG" id="cre:CHLRE_14g615300v5"/>
<dbReference type="GeneID" id="66056196"/>
<feature type="coiled-coil region" evidence="1">
    <location>
        <begin position="121"/>
        <end position="156"/>
    </location>
</feature>
<proteinExistence type="predicted"/>
<dbReference type="Gramene" id="PNW73011">
    <property type="protein sequence ID" value="PNW73011"/>
    <property type="gene ID" value="CHLRE_14g615300v5"/>
</dbReference>
<dbReference type="AlphaFoldDB" id="A0A2K3CXJ8"/>
<organism evidence="2 3">
    <name type="scientific">Chlamydomonas reinhardtii</name>
    <name type="common">Chlamydomonas smithii</name>
    <dbReference type="NCBI Taxonomy" id="3055"/>
    <lineage>
        <taxon>Eukaryota</taxon>
        <taxon>Viridiplantae</taxon>
        <taxon>Chlorophyta</taxon>
        <taxon>core chlorophytes</taxon>
        <taxon>Chlorophyceae</taxon>
        <taxon>CS clade</taxon>
        <taxon>Chlamydomonadales</taxon>
        <taxon>Chlamydomonadaceae</taxon>
        <taxon>Chlamydomonas</taxon>
    </lineage>
</organism>
<keyword evidence="3" id="KW-1185">Reference proteome</keyword>
<evidence type="ECO:0000256" key="1">
    <source>
        <dbReference type="SAM" id="Coils"/>
    </source>
</evidence>
<dbReference type="Proteomes" id="UP000006906">
    <property type="component" value="Chromosome 14"/>
</dbReference>
<gene>
    <name evidence="2" type="ORF">CHLRE_14g615300v5</name>
</gene>
<dbReference type="RefSeq" id="XP_042916748.1">
    <property type="nucleotide sequence ID" value="XM_043070075.1"/>
</dbReference>
<name>A0A2K3CXJ8_CHLRE</name>
<protein>
    <submittedName>
        <fullName evidence="2">Uncharacterized protein</fullName>
    </submittedName>
</protein>
<reference evidence="2 3" key="1">
    <citation type="journal article" date="2007" name="Science">
        <title>The Chlamydomonas genome reveals the evolution of key animal and plant functions.</title>
        <authorList>
            <person name="Merchant S.S."/>
            <person name="Prochnik S.E."/>
            <person name="Vallon O."/>
            <person name="Harris E.H."/>
            <person name="Karpowicz S.J."/>
            <person name="Witman G.B."/>
            <person name="Terry A."/>
            <person name="Salamov A."/>
            <person name="Fritz-Laylin L.K."/>
            <person name="Marechal-Drouard L."/>
            <person name="Marshall W.F."/>
            <person name="Qu L.H."/>
            <person name="Nelson D.R."/>
            <person name="Sanderfoot A.A."/>
            <person name="Spalding M.H."/>
            <person name="Kapitonov V.V."/>
            <person name="Ren Q."/>
            <person name="Ferris P."/>
            <person name="Lindquist E."/>
            <person name="Shapiro H."/>
            <person name="Lucas S.M."/>
            <person name="Grimwood J."/>
            <person name="Schmutz J."/>
            <person name="Cardol P."/>
            <person name="Cerutti H."/>
            <person name="Chanfreau G."/>
            <person name="Chen C.L."/>
            <person name="Cognat V."/>
            <person name="Croft M.T."/>
            <person name="Dent R."/>
            <person name="Dutcher S."/>
            <person name="Fernandez E."/>
            <person name="Fukuzawa H."/>
            <person name="Gonzalez-Ballester D."/>
            <person name="Gonzalez-Halphen D."/>
            <person name="Hallmann A."/>
            <person name="Hanikenne M."/>
            <person name="Hippler M."/>
            <person name="Inwood W."/>
            <person name="Jabbari K."/>
            <person name="Kalanon M."/>
            <person name="Kuras R."/>
            <person name="Lefebvre P.A."/>
            <person name="Lemaire S.D."/>
            <person name="Lobanov A.V."/>
            <person name="Lohr M."/>
            <person name="Manuell A."/>
            <person name="Meier I."/>
            <person name="Mets L."/>
            <person name="Mittag M."/>
            <person name="Mittelmeier T."/>
            <person name="Moroney J.V."/>
            <person name="Moseley J."/>
            <person name="Napoli C."/>
            <person name="Nedelcu A.M."/>
            <person name="Niyogi K."/>
            <person name="Novoselov S.V."/>
            <person name="Paulsen I.T."/>
            <person name="Pazour G."/>
            <person name="Purton S."/>
            <person name="Ral J.P."/>
            <person name="Riano-Pachon D.M."/>
            <person name="Riekhof W."/>
            <person name="Rymarquis L."/>
            <person name="Schroda M."/>
            <person name="Stern D."/>
            <person name="Umen J."/>
            <person name="Willows R."/>
            <person name="Wilson N."/>
            <person name="Zimmer S.L."/>
            <person name="Allmer J."/>
            <person name="Balk J."/>
            <person name="Bisova K."/>
            <person name="Chen C.J."/>
            <person name="Elias M."/>
            <person name="Gendler K."/>
            <person name="Hauser C."/>
            <person name="Lamb M.R."/>
            <person name="Ledford H."/>
            <person name="Long J.C."/>
            <person name="Minagawa J."/>
            <person name="Page M.D."/>
            <person name="Pan J."/>
            <person name="Pootakham W."/>
            <person name="Roje S."/>
            <person name="Rose A."/>
            <person name="Stahlberg E."/>
            <person name="Terauchi A.M."/>
            <person name="Yang P."/>
            <person name="Ball S."/>
            <person name="Bowler C."/>
            <person name="Dieckmann C.L."/>
            <person name="Gladyshev V.N."/>
            <person name="Green P."/>
            <person name="Jorgensen R."/>
            <person name="Mayfield S."/>
            <person name="Mueller-Roeber B."/>
            <person name="Rajamani S."/>
            <person name="Sayre R.T."/>
            <person name="Brokstein P."/>
            <person name="Dubchak I."/>
            <person name="Goodstein D."/>
            <person name="Hornick L."/>
            <person name="Huang Y.W."/>
            <person name="Jhaveri J."/>
            <person name="Luo Y."/>
            <person name="Martinez D."/>
            <person name="Ngau W.C."/>
            <person name="Otillar B."/>
            <person name="Poliakov A."/>
            <person name="Porter A."/>
            <person name="Szajkowski L."/>
            <person name="Werner G."/>
            <person name="Zhou K."/>
            <person name="Grigoriev I.V."/>
            <person name="Rokhsar D.S."/>
            <person name="Grossman A.R."/>
        </authorList>
    </citation>
    <scope>NUCLEOTIDE SEQUENCE [LARGE SCALE GENOMIC DNA]</scope>
    <source>
        <strain evidence="3">CC-503</strain>
    </source>
</reference>
<evidence type="ECO:0000313" key="3">
    <source>
        <dbReference type="Proteomes" id="UP000006906"/>
    </source>
</evidence>
<dbReference type="InParanoid" id="A0A2K3CXJ8"/>
<sequence>MGVAQFSPWAMLYVRALHGLEPHEALVVDLGESLGLWEVVVQFSPDATPISTYMVATAAWEQAKQAAQPVPAQWVSADSMQQAAKAAAAEEKAAATAADLEKFREFRCSWRRPTKEQRAAKAAAAEEKAAAKAAAKEAAAEEKAAAKAAARAFRQRQAAFLEAFRQQQAGEKAVKRQRR</sequence>